<keyword evidence="1" id="KW-0812">Transmembrane</keyword>
<evidence type="ECO:0000313" key="2">
    <source>
        <dbReference type="Proteomes" id="UP000887565"/>
    </source>
</evidence>
<keyword evidence="1" id="KW-1133">Transmembrane helix</keyword>
<accession>A0A915L7K6</accession>
<sequence>MQTVPRKEKQHRESSNCTHFMFKPKETACLLKHITTRKALLASRRGFNPSFVMEASLSIVDCFIYFVISLTISPCFPNTTFE</sequence>
<dbReference type="WBParaSite" id="nRc.2.0.1.t47095-RA">
    <property type="protein sequence ID" value="nRc.2.0.1.t47095-RA"/>
    <property type="gene ID" value="nRc.2.0.1.g47095"/>
</dbReference>
<name>A0A915L7K6_ROMCU</name>
<feature type="transmembrane region" description="Helical" evidence="1">
    <location>
        <begin position="51"/>
        <end position="72"/>
    </location>
</feature>
<keyword evidence="1" id="KW-0472">Membrane</keyword>
<keyword evidence="2" id="KW-1185">Reference proteome</keyword>
<protein>
    <submittedName>
        <fullName evidence="3">Uncharacterized protein</fullName>
    </submittedName>
</protein>
<organism evidence="2 3">
    <name type="scientific">Romanomermis culicivorax</name>
    <name type="common">Nematode worm</name>
    <dbReference type="NCBI Taxonomy" id="13658"/>
    <lineage>
        <taxon>Eukaryota</taxon>
        <taxon>Metazoa</taxon>
        <taxon>Ecdysozoa</taxon>
        <taxon>Nematoda</taxon>
        <taxon>Enoplea</taxon>
        <taxon>Dorylaimia</taxon>
        <taxon>Mermithida</taxon>
        <taxon>Mermithoidea</taxon>
        <taxon>Mermithidae</taxon>
        <taxon>Romanomermis</taxon>
    </lineage>
</organism>
<dbReference type="Proteomes" id="UP000887565">
    <property type="component" value="Unplaced"/>
</dbReference>
<proteinExistence type="predicted"/>
<evidence type="ECO:0000313" key="3">
    <source>
        <dbReference type="WBParaSite" id="nRc.2.0.1.t47095-RA"/>
    </source>
</evidence>
<reference evidence="3" key="1">
    <citation type="submission" date="2022-11" db="UniProtKB">
        <authorList>
            <consortium name="WormBaseParasite"/>
        </authorList>
    </citation>
    <scope>IDENTIFICATION</scope>
</reference>
<dbReference type="AlphaFoldDB" id="A0A915L7K6"/>
<evidence type="ECO:0000256" key="1">
    <source>
        <dbReference type="SAM" id="Phobius"/>
    </source>
</evidence>